<reference evidence="2" key="2">
    <citation type="submission" date="2023-06" db="EMBL/GenBank/DDBJ databases">
        <authorList>
            <person name="Lucena T."/>
            <person name="Sun Q."/>
        </authorList>
    </citation>
    <scope>NUCLEOTIDE SEQUENCE</scope>
    <source>
        <strain evidence="2">CECT 7703</strain>
    </source>
</reference>
<comment type="caution">
    <text evidence="2">The sequence shown here is derived from an EMBL/GenBank/DDBJ whole genome shotgun (WGS) entry which is preliminary data.</text>
</comment>
<evidence type="ECO:0000313" key="3">
    <source>
        <dbReference type="Proteomes" id="UP001180081"/>
    </source>
</evidence>
<proteinExistence type="predicted"/>
<dbReference type="Proteomes" id="UP001180081">
    <property type="component" value="Unassembled WGS sequence"/>
</dbReference>
<sequence>MNSTHYLLPLLLGLAACGGGGGSDGGGGTTTPGASQPSIQSFGATPANITAGQSSTLSWQSSHATSLSISPGVGLVSGNSVAVAPVTTTTYTLTASNAAGTITASTTVTVGSGNSNGSYGSMAAASLGIGAALNGSLPFPASNAWNQDISAAPVDSNSTNILTTIGLTRGLHPDFGAGLYEGAPIGIPYVVVAGTQAKVNIRFTAYGDESDPGPYPVPGNAPIEGKRPDGGAFDGDRHVLVVDKDNNRLYELYRAFPQSDGSWNADAGAVFHLDSNIVRPGGKPGWTSADAAGLPIFPGLVRYDEAASGTIRHALRFTVSQSRRAYVPPATHWAASSTDPNRAPMGMRVRLKASYAIPASFSTESRAILQAMKTYGMIVADNGSNWYVSGAPDDRWNNDKLVRELGSVKGADFEVIRMDGLVTP</sequence>
<evidence type="ECO:0000313" key="2">
    <source>
        <dbReference type="EMBL" id="MDN3575641.1"/>
    </source>
</evidence>
<dbReference type="RefSeq" id="WP_290331282.1">
    <property type="nucleotide sequence ID" value="NZ_JAUFPU010000002.1"/>
</dbReference>
<gene>
    <name evidence="2" type="ORF">QWZ03_02505</name>
</gene>
<dbReference type="EMBL" id="JAUFPU010000002">
    <property type="protein sequence ID" value="MDN3575641.1"/>
    <property type="molecule type" value="Genomic_DNA"/>
</dbReference>
<reference evidence="2" key="1">
    <citation type="journal article" date="2014" name="Int. J. Syst. Evol. Microbiol.">
        <title>Complete genome of a new Firmicutes species belonging to the dominant human colonic microbiota ('Ruminococcus bicirculans') reveals two chromosomes and a selective capacity to utilize plant glucans.</title>
        <authorList>
            <consortium name="NISC Comparative Sequencing Program"/>
            <person name="Wegmann U."/>
            <person name="Louis P."/>
            <person name="Goesmann A."/>
            <person name="Henrissat B."/>
            <person name="Duncan S.H."/>
            <person name="Flint H.J."/>
        </authorList>
    </citation>
    <scope>NUCLEOTIDE SEQUENCE</scope>
    <source>
        <strain evidence="2">CECT 7703</strain>
    </source>
</reference>
<evidence type="ECO:0000256" key="1">
    <source>
        <dbReference type="SAM" id="MobiDB-lite"/>
    </source>
</evidence>
<feature type="region of interest" description="Disordered" evidence="1">
    <location>
        <begin position="22"/>
        <end position="45"/>
    </location>
</feature>
<organism evidence="2 3">
    <name type="scientific">Chitinimonas viridis</name>
    <dbReference type="NCBI Taxonomy" id="664880"/>
    <lineage>
        <taxon>Bacteria</taxon>
        <taxon>Pseudomonadati</taxon>
        <taxon>Pseudomonadota</taxon>
        <taxon>Betaproteobacteria</taxon>
        <taxon>Neisseriales</taxon>
        <taxon>Chitinibacteraceae</taxon>
        <taxon>Chitinimonas</taxon>
    </lineage>
</organism>
<keyword evidence="3" id="KW-1185">Reference proteome</keyword>
<accession>A0ABT8B1V0</accession>
<name>A0ABT8B1V0_9NEIS</name>
<protein>
    <submittedName>
        <fullName evidence="2">Uncharacterized protein</fullName>
    </submittedName>
</protein>